<dbReference type="Proteomes" id="UP001320702">
    <property type="component" value="Unassembled WGS sequence"/>
</dbReference>
<organism evidence="1 2">
    <name type="scientific">Paracoccus maritimus</name>
    <dbReference type="NCBI Taxonomy" id="2933292"/>
    <lineage>
        <taxon>Bacteria</taxon>
        <taxon>Pseudomonadati</taxon>
        <taxon>Pseudomonadota</taxon>
        <taxon>Alphaproteobacteria</taxon>
        <taxon>Rhodobacterales</taxon>
        <taxon>Paracoccaceae</taxon>
        <taxon>Paracoccus</taxon>
    </lineage>
</organism>
<keyword evidence="2" id="KW-1185">Reference proteome</keyword>
<name>A0ABT2KCP3_9RHOB</name>
<reference evidence="1 2" key="1">
    <citation type="submission" date="2022-04" db="EMBL/GenBank/DDBJ databases">
        <title>Paracoccus sp. YLB-12 draft genome sequence.</title>
        <authorList>
            <person name="Yu L."/>
        </authorList>
    </citation>
    <scope>NUCLEOTIDE SEQUENCE [LARGE SCALE GENOMIC DNA]</scope>
    <source>
        <strain evidence="1 2">YLB-12</strain>
    </source>
</reference>
<proteinExistence type="predicted"/>
<evidence type="ECO:0000313" key="1">
    <source>
        <dbReference type="EMBL" id="MCT4333719.1"/>
    </source>
</evidence>
<comment type="caution">
    <text evidence="1">The sequence shown here is derived from an EMBL/GenBank/DDBJ whole genome shotgun (WGS) entry which is preliminary data.</text>
</comment>
<gene>
    <name evidence="1" type="ORF">MU516_12670</name>
</gene>
<protein>
    <submittedName>
        <fullName evidence="1">Uncharacterized protein</fullName>
    </submittedName>
</protein>
<sequence>MTFATLIFGFLLGLLTQFLLGNRRASEAAITDHISDIATLRQQSTEYWLAEPAEGSQDEMVDAAKVQVALAAVTAFEEVADRWIDADDIDEYRQSITILVGLVTGGEFETRNRKRSPETAIEISRECASLIHFLRGSRSTVYNPLPPAKRLLRECQEKVRSTLR</sequence>
<dbReference type="RefSeq" id="WP_260277576.1">
    <property type="nucleotide sequence ID" value="NZ_JANAVZ010000006.1"/>
</dbReference>
<evidence type="ECO:0000313" key="2">
    <source>
        <dbReference type="Proteomes" id="UP001320702"/>
    </source>
</evidence>
<dbReference type="EMBL" id="JANAVZ010000006">
    <property type="protein sequence ID" value="MCT4333719.1"/>
    <property type="molecule type" value="Genomic_DNA"/>
</dbReference>
<accession>A0ABT2KCP3</accession>